<evidence type="ECO:0000313" key="2">
    <source>
        <dbReference type="Proteomes" id="UP001148662"/>
    </source>
</evidence>
<accession>A0ACC1TFE0</accession>
<name>A0ACC1TFE0_9APHY</name>
<gene>
    <name evidence="1" type="ORF">NM688_g61</name>
</gene>
<dbReference type="EMBL" id="JANHOG010000005">
    <property type="protein sequence ID" value="KAJ3559887.1"/>
    <property type="molecule type" value="Genomic_DNA"/>
</dbReference>
<sequence>MSSGIPPAPPGYQRPYRRARGQLPGTIAPQDLGGGVVFTDGDPLERVCERQKCSKKYSTEEMEFQYVQGGTKYGPPTSRWLCAPCVEYYLDKMENNKREYDAVWAERKGDLSTEVKHSYLNVYTDREPRTSTEPMAKRPNLSAIPFEKASAAAQRAASHPDREAHVFPAQRMSNMPASSQKREMLPPADVPIRRNVAQVKKGYTGAHRQYEVQRDKVVAQITKPVASQIGQRQVNILFAMHFEKEGKSGTTLLWNIEEEREISVTMTRAQVRLKGLETVMPLFNKRACGFHLDTQTLIMYKSTKTPLDIDLDADPPRFPNDQCLTPFFYQPSDKAPQTPVFRANTKVKILFVMDAKLHDELSYHLLQFDGHDSSTPNTSKASSTRSTQKRSQWYKDQDLSRYRLEDEEREPQKEDGEPRETPAGERSAERCEVGQDIWGKSYNKRKQVDGLERNANEKSQTRAAGSSTLPISASSLAAQHGGSARYVNSESLSSVQPNVLSQDEVDSFLRGQERVNRMGNKLIRCSFEDMRILEIPSLDFRTILSMDRALKAANQGGFACITPDSKYVLAKVLVYYDQGVGTKGAFKTCHKAEILPMLSGSEEERTLQAMFGGSIANLVAKRAYKERVIDPKTYPPFRKVWGRYDDVKEELALMLPEASCACIGNALMREANVYVKEFCSRHPPPANLHIPSLRFVHTAFAIPAGTEGKAVLLLEEKIAGDFKRYVSNSHAKPFPGLSSDDHQIAEFLCFVQHFQFIYTNRQMYVSDFQGGDNLLTDCQIMTAPEHGDGFPDGNLGYAFNNFTQDHVCNKYCEYFQVKELDQRGRRNGSQNDEGDNEDARLVQAAEAMVMMGGGGAAQAGFGADQPARRRSNNGENARILGEARGTDPEVAGAAGGDQVHMDRDGEDSENVSINSGSDKENK</sequence>
<organism evidence="1 2">
    <name type="scientific">Phlebia brevispora</name>
    <dbReference type="NCBI Taxonomy" id="194682"/>
    <lineage>
        <taxon>Eukaryota</taxon>
        <taxon>Fungi</taxon>
        <taxon>Dikarya</taxon>
        <taxon>Basidiomycota</taxon>
        <taxon>Agaricomycotina</taxon>
        <taxon>Agaricomycetes</taxon>
        <taxon>Polyporales</taxon>
        <taxon>Meruliaceae</taxon>
        <taxon>Phlebia</taxon>
    </lineage>
</organism>
<comment type="caution">
    <text evidence="1">The sequence shown here is derived from an EMBL/GenBank/DDBJ whole genome shotgun (WGS) entry which is preliminary data.</text>
</comment>
<evidence type="ECO:0000313" key="1">
    <source>
        <dbReference type="EMBL" id="KAJ3559887.1"/>
    </source>
</evidence>
<keyword evidence="2" id="KW-1185">Reference proteome</keyword>
<protein>
    <submittedName>
        <fullName evidence="1">Uncharacterized protein</fullName>
    </submittedName>
</protein>
<proteinExistence type="predicted"/>
<reference evidence="1" key="1">
    <citation type="submission" date="2022-07" db="EMBL/GenBank/DDBJ databases">
        <title>Genome Sequence of Phlebia brevispora.</title>
        <authorList>
            <person name="Buettner E."/>
        </authorList>
    </citation>
    <scope>NUCLEOTIDE SEQUENCE</scope>
    <source>
        <strain evidence="1">MPL23</strain>
    </source>
</reference>
<dbReference type="Proteomes" id="UP001148662">
    <property type="component" value="Unassembled WGS sequence"/>
</dbReference>